<sequence>MMMPGGITAEFFLGVPSGGDSWSGKGVGSQLRLSV</sequence>
<proteinExistence type="predicted"/>
<accession>A0A9P7QWU3</accession>
<name>A0A9P7QWU3_9PEZI</name>
<organism evidence="1 2">
    <name type="scientific">Colletotrichum scovillei</name>
    <dbReference type="NCBI Taxonomy" id="1209932"/>
    <lineage>
        <taxon>Eukaryota</taxon>
        <taxon>Fungi</taxon>
        <taxon>Dikarya</taxon>
        <taxon>Ascomycota</taxon>
        <taxon>Pezizomycotina</taxon>
        <taxon>Sordariomycetes</taxon>
        <taxon>Hypocreomycetidae</taxon>
        <taxon>Glomerellales</taxon>
        <taxon>Glomerellaceae</taxon>
        <taxon>Colletotrichum</taxon>
        <taxon>Colletotrichum acutatum species complex</taxon>
    </lineage>
</organism>
<reference evidence="1" key="1">
    <citation type="submission" date="2021-05" db="EMBL/GenBank/DDBJ databases">
        <title>Comparative genomics of three Colletotrichum scovillei strains and genetic complementation revealed genes involved fungal growth and virulence on chili pepper.</title>
        <authorList>
            <person name="Hsieh D.-K."/>
            <person name="Chuang S.-C."/>
            <person name="Chen C.-Y."/>
            <person name="Chao Y.-T."/>
            <person name="Lu M.-Y.J."/>
            <person name="Lee M.-H."/>
            <person name="Shih M.-C."/>
        </authorList>
    </citation>
    <scope>NUCLEOTIDE SEQUENCE</scope>
    <source>
        <strain evidence="1">Coll-153</strain>
    </source>
</reference>
<dbReference type="Proteomes" id="UP000699042">
    <property type="component" value="Unassembled WGS sequence"/>
</dbReference>
<protein>
    <submittedName>
        <fullName evidence="1">Uncharacterized protein</fullName>
    </submittedName>
</protein>
<evidence type="ECO:0000313" key="1">
    <source>
        <dbReference type="EMBL" id="KAG7043635.1"/>
    </source>
</evidence>
<comment type="caution">
    <text evidence="1">The sequence shown here is derived from an EMBL/GenBank/DDBJ whole genome shotgun (WGS) entry which is preliminary data.</text>
</comment>
<evidence type="ECO:0000313" key="2">
    <source>
        <dbReference type="Proteomes" id="UP000699042"/>
    </source>
</evidence>
<dbReference type="AlphaFoldDB" id="A0A9P7QWU3"/>
<gene>
    <name evidence="1" type="ORF">JMJ77_003338</name>
</gene>
<keyword evidence="2" id="KW-1185">Reference proteome</keyword>
<dbReference type="EMBL" id="JAESDN010000012">
    <property type="protein sequence ID" value="KAG7043635.1"/>
    <property type="molecule type" value="Genomic_DNA"/>
</dbReference>